<keyword evidence="3" id="KW-0050">Antiport</keyword>
<feature type="transmembrane region" description="Helical" evidence="11">
    <location>
        <begin position="302"/>
        <end position="320"/>
    </location>
</feature>
<feature type="transmembrane region" description="Helical" evidence="11">
    <location>
        <begin position="233"/>
        <end position="254"/>
    </location>
</feature>
<dbReference type="PRINTS" id="PR01434">
    <property type="entry name" value="NADHDHGNASE5"/>
</dbReference>
<dbReference type="NCBIfam" id="NF009284">
    <property type="entry name" value="PRK12644.1"/>
    <property type="match status" value="1"/>
</dbReference>
<feature type="transmembrane region" description="Helical" evidence="11">
    <location>
        <begin position="744"/>
        <end position="763"/>
    </location>
</feature>
<evidence type="ECO:0000259" key="14">
    <source>
        <dbReference type="Pfam" id="PF04039"/>
    </source>
</evidence>
<evidence type="ECO:0000259" key="13">
    <source>
        <dbReference type="Pfam" id="PF00662"/>
    </source>
</evidence>
<accession>A0ABP8EPE1</accession>
<dbReference type="InterPro" id="IPR042106">
    <property type="entry name" value="Nuo/plastoQ_OxRdtase_6_NuoJ"/>
</dbReference>
<dbReference type="InterPro" id="IPR007182">
    <property type="entry name" value="MnhB"/>
</dbReference>
<dbReference type="EMBL" id="BAABBA010000001">
    <property type="protein sequence ID" value="GAA4285835.1"/>
    <property type="molecule type" value="Genomic_DNA"/>
</dbReference>
<dbReference type="InterPro" id="IPR001516">
    <property type="entry name" value="Proton_antipo_N"/>
</dbReference>
<feature type="domain" description="NADH-Ubiquinone oxidoreductase (complex I) chain 5 N-terminal" evidence="13">
    <location>
        <begin position="63"/>
        <end position="108"/>
    </location>
</feature>
<feature type="domain" description="Na+/H+ antiporter MnhB subunit-related protein" evidence="14">
    <location>
        <begin position="830"/>
        <end position="953"/>
    </location>
</feature>
<keyword evidence="4" id="KW-1003">Cell membrane</keyword>
<feature type="transmembrane region" description="Helical" evidence="11">
    <location>
        <begin position="326"/>
        <end position="351"/>
    </location>
</feature>
<dbReference type="PANTHER" id="PTHR43373:SF1">
    <property type="entry name" value="NA(+)_H(+) ANTIPORTER SUBUNIT A"/>
    <property type="match status" value="1"/>
</dbReference>
<feature type="domain" description="MrpA C-terminal/MbhE" evidence="16">
    <location>
        <begin position="687"/>
        <end position="761"/>
    </location>
</feature>
<dbReference type="InterPro" id="IPR046806">
    <property type="entry name" value="MrpA_C/MbhE"/>
</dbReference>
<dbReference type="Pfam" id="PF20501">
    <property type="entry name" value="MbhE"/>
    <property type="match status" value="1"/>
</dbReference>
<feature type="transmembrane region" description="Helical" evidence="11">
    <location>
        <begin position="105"/>
        <end position="123"/>
    </location>
</feature>
<feature type="transmembrane region" description="Helical" evidence="11">
    <location>
        <begin position="937"/>
        <end position="956"/>
    </location>
</feature>
<dbReference type="RefSeq" id="WP_345036611.1">
    <property type="nucleotide sequence ID" value="NZ_BAABBA010000001.1"/>
</dbReference>
<feature type="transmembrane region" description="Helical" evidence="11">
    <location>
        <begin position="601"/>
        <end position="618"/>
    </location>
</feature>
<feature type="compositionally biased region" description="Low complexity" evidence="10">
    <location>
        <begin position="802"/>
        <end position="812"/>
    </location>
</feature>
<dbReference type="Pfam" id="PF13244">
    <property type="entry name" value="MbhD"/>
    <property type="match status" value="1"/>
</dbReference>
<keyword evidence="18" id="KW-1185">Reference proteome</keyword>
<feature type="transmembrane region" description="Helical" evidence="11">
    <location>
        <begin position="566"/>
        <end position="589"/>
    </location>
</feature>
<dbReference type="Proteomes" id="UP001499841">
    <property type="component" value="Unassembled WGS sequence"/>
</dbReference>
<name>A0ABP8EPE1_9MICO</name>
<feature type="region of interest" description="Disordered" evidence="10">
    <location>
        <begin position="970"/>
        <end position="1009"/>
    </location>
</feature>
<dbReference type="InterPro" id="IPR001750">
    <property type="entry name" value="ND/Mrp_TM"/>
</dbReference>
<evidence type="ECO:0000256" key="7">
    <source>
        <dbReference type="ARBA" id="ARBA00023065"/>
    </source>
</evidence>
<feature type="transmembrane region" description="Helical" evidence="11">
    <location>
        <begin position="648"/>
        <end position="667"/>
    </location>
</feature>
<evidence type="ECO:0000259" key="15">
    <source>
        <dbReference type="Pfam" id="PF13244"/>
    </source>
</evidence>
<feature type="transmembrane region" description="Helical" evidence="11">
    <location>
        <begin position="858"/>
        <end position="877"/>
    </location>
</feature>
<keyword evidence="7" id="KW-0406">Ion transport</keyword>
<protein>
    <submittedName>
        <fullName evidence="17">Na+/H+ antiporter subunit A</fullName>
    </submittedName>
</protein>
<feature type="domain" description="MrpA C-terminal/MbhD" evidence="15">
    <location>
        <begin position="607"/>
        <end position="671"/>
    </location>
</feature>
<feature type="transmembrane region" description="Helical" evidence="11">
    <location>
        <begin position="274"/>
        <end position="295"/>
    </location>
</feature>
<keyword evidence="6 11" id="KW-1133">Transmembrane helix</keyword>
<evidence type="ECO:0000259" key="16">
    <source>
        <dbReference type="Pfam" id="PF20501"/>
    </source>
</evidence>
<dbReference type="Gene3D" id="1.20.120.1200">
    <property type="entry name" value="NADH-ubiquinone/plastoquinone oxidoreductase chain 6, subunit NuoJ"/>
    <property type="match status" value="1"/>
</dbReference>
<dbReference type="Pfam" id="PF00361">
    <property type="entry name" value="Proton_antipo_M"/>
    <property type="match status" value="1"/>
</dbReference>
<evidence type="ECO:0000256" key="4">
    <source>
        <dbReference type="ARBA" id="ARBA00022475"/>
    </source>
</evidence>
<dbReference type="InterPro" id="IPR050616">
    <property type="entry name" value="CPA3_Na-H_Antiporter_A"/>
</dbReference>
<dbReference type="InterPro" id="IPR025383">
    <property type="entry name" value="MrpA_C/MbhD"/>
</dbReference>
<keyword evidence="8 11" id="KW-0472">Membrane</keyword>
<feature type="transmembrane region" description="Helical" evidence="11">
    <location>
        <begin position="687"/>
        <end position="707"/>
    </location>
</feature>
<feature type="transmembrane region" description="Helical" evidence="11">
    <location>
        <begin position="129"/>
        <end position="146"/>
    </location>
</feature>
<feature type="transmembrane region" description="Helical" evidence="11">
    <location>
        <begin position="496"/>
        <end position="520"/>
    </location>
</feature>
<feature type="domain" description="NADH:quinone oxidoreductase/Mrp antiporter transmembrane" evidence="12">
    <location>
        <begin position="127"/>
        <end position="424"/>
    </location>
</feature>
<feature type="region of interest" description="Disordered" evidence="10">
    <location>
        <begin position="782"/>
        <end position="812"/>
    </location>
</feature>
<dbReference type="Pfam" id="PF04039">
    <property type="entry name" value="MnhB"/>
    <property type="match status" value="1"/>
</dbReference>
<feature type="transmembrane region" description="Helical" evidence="11">
    <location>
        <begin position="625"/>
        <end position="642"/>
    </location>
</feature>
<evidence type="ECO:0000256" key="11">
    <source>
        <dbReference type="SAM" id="Phobius"/>
    </source>
</evidence>
<dbReference type="PANTHER" id="PTHR43373">
    <property type="entry name" value="NA(+)/H(+) ANTIPORTER SUBUNIT"/>
    <property type="match status" value="1"/>
</dbReference>
<evidence type="ECO:0000313" key="18">
    <source>
        <dbReference type="Proteomes" id="UP001499841"/>
    </source>
</evidence>
<feature type="transmembrane region" description="Helical" evidence="11">
    <location>
        <begin position="833"/>
        <end position="852"/>
    </location>
</feature>
<feature type="transmembrane region" description="Helical" evidence="11">
    <location>
        <begin position="454"/>
        <end position="476"/>
    </location>
</feature>
<keyword evidence="2" id="KW-0813">Transport</keyword>
<feature type="compositionally biased region" description="Basic and acidic residues" evidence="10">
    <location>
        <begin position="981"/>
        <end position="1002"/>
    </location>
</feature>
<sequence length="1009" mass="106152">MLQLLAIHVVAALLAPVVVGRFGRRAFIGLAAVPASAAVWAATQTPRVLAGDHPVQSVPWVPALNLDLVFRLDVLSWLMVLVVGGIGALVLVYCAAYFSASATALGRFAGVFVAFAGAMLGLVITDNSLMLYVFWELTTVFSYLLIGHYHERQSSRRAAMQAIIVTTLGGLAMLGGLIVLGEIDGGSYLLSELVASAAADQLGAGAHPALVPVAVGAVLLGALSKSAQVPFHFWLPAAMAAPTPVSAYLHAAAMVKAGVYLVARLAPGLADQAVWRWMVIGLGVLTMLVGGYRALRQHDLKLILAFGTVSQLGLITVLVGHGDRAVALAGLAMLLSHALFKACLFLLVGVIDWSVGTRDLRQLSGLGRRMPVAAAAAALAVASMAGVPPTLGYVAKEAALESLVHLGTGTDLWTLAAVAVGSVLTLAYGLRLWWGAFWDKPGVEQREAQRTSRLIMASPVVLAVLSLAAGLVPGTVERSLAPYADTYPGEAGHLTLWGGFGVPLAITAAVLVLGSAMFVWRRPVERFQRSFRDVEGAEGLYRRSLRALDNVSADVTALTQRGSLPAYLSTILITVLVVALGAVSVGGVAWPERFRVWDSPAQLATAVVIAVAAVLAARARRRLKAVLLLGVSGYGVALLYELHGAPDLALTQVLVETVTLVVFVLVLRRLPAYFSNRPLATSRWWRAILGVVVGLTAALLGVLAAGARVHAPVSVAYPDEAYQYGYGKNIVNVTLVDIRAWDTMGEISVILVAATGVASLVFLRTRIGHIDRAADARRSPVWTRGAGESDGGARLRRGMLDRPSPGRVPGRGRTWLSAGSTVPPQRRSVIFEVGTRMVFHTMLVFSVFLLFSGHNAPGGGFSGGLVAGVALTVRYLAGGRYELGEAAPVHPGHLLGSGLFLSAGAGVVPVLFGGTILQSTVVDLTMPIFGDVHLATALFFDMGVYLVVIGLVLDILRSLGAEVDRHGEIEGNQAPDVAYDDPARIRDDAAPAPDARREDEALIPRGGAR</sequence>
<evidence type="ECO:0000256" key="3">
    <source>
        <dbReference type="ARBA" id="ARBA00022449"/>
    </source>
</evidence>
<dbReference type="Pfam" id="PF00662">
    <property type="entry name" value="Proton_antipo_N"/>
    <property type="match status" value="1"/>
</dbReference>
<reference evidence="18" key="1">
    <citation type="journal article" date="2019" name="Int. J. Syst. Evol. Microbiol.">
        <title>The Global Catalogue of Microorganisms (GCM) 10K type strain sequencing project: providing services to taxonomists for standard genome sequencing and annotation.</title>
        <authorList>
            <consortium name="The Broad Institute Genomics Platform"/>
            <consortium name="The Broad Institute Genome Sequencing Center for Infectious Disease"/>
            <person name="Wu L."/>
            <person name="Ma J."/>
        </authorList>
    </citation>
    <scope>NUCLEOTIDE SEQUENCE [LARGE SCALE GENOMIC DNA]</scope>
    <source>
        <strain evidence="18">JCM 17459</strain>
    </source>
</reference>
<feature type="transmembrane region" description="Helical" evidence="11">
    <location>
        <begin position="158"/>
        <end position="181"/>
    </location>
</feature>
<evidence type="ECO:0000256" key="2">
    <source>
        <dbReference type="ARBA" id="ARBA00022448"/>
    </source>
</evidence>
<evidence type="ECO:0000256" key="6">
    <source>
        <dbReference type="ARBA" id="ARBA00022989"/>
    </source>
</evidence>
<evidence type="ECO:0000256" key="10">
    <source>
        <dbReference type="SAM" id="MobiDB-lite"/>
    </source>
</evidence>
<evidence type="ECO:0000256" key="5">
    <source>
        <dbReference type="ARBA" id="ARBA00022692"/>
    </source>
</evidence>
<feature type="transmembrane region" description="Helical" evidence="11">
    <location>
        <begin position="201"/>
        <end position="221"/>
    </location>
</feature>
<evidence type="ECO:0000256" key="1">
    <source>
        <dbReference type="ARBA" id="ARBA00004651"/>
    </source>
</evidence>
<organism evidence="17 18">
    <name type="scientific">Georgenia daeguensis</name>
    <dbReference type="NCBI Taxonomy" id="908355"/>
    <lineage>
        <taxon>Bacteria</taxon>
        <taxon>Bacillati</taxon>
        <taxon>Actinomycetota</taxon>
        <taxon>Actinomycetes</taxon>
        <taxon>Micrococcales</taxon>
        <taxon>Bogoriellaceae</taxon>
        <taxon>Georgenia</taxon>
    </lineage>
</organism>
<gene>
    <name evidence="17" type="ORF">GCM10022262_01940</name>
</gene>
<evidence type="ECO:0000313" key="17">
    <source>
        <dbReference type="EMBL" id="GAA4285835.1"/>
    </source>
</evidence>
<feature type="transmembrane region" description="Helical" evidence="11">
    <location>
        <begin position="898"/>
        <end position="917"/>
    </location>
</feature>
<comment type="subcellular location">
    <subcellularLocation>
        <location evidence="1">Cell membrane</location>
        <topology evidence="1">Multi-pass membrane protein</topology>
    </subcellularLocation>
    <subcellularLocation>
        <location evidence="9">Membrane</location>
        <topology evidence="9">Multi-pass membrane protein</topology>
    </subcellularLocation>
</comment>
<feature type="transmembrane region" description="Helical" evidence="11">
    <location>
        <begin position="372"/>
        <end position="392"/>
    </location>
</feature>
<evidence type="ECO:0000256" key="8">
    <source>
        <dbReference type="ARBA" id="ARBA00023136"/>
    </source>
</evidence>
<proteinExistence type="predicted"/>
<comment type="caution">
    <text evidence="17">The sequence shown here is derived from an EMBL/GenBank/DDBJ whole genome shotgun (WGS) entry which is preliminary data.</text>
</comment>
<evidence type="ECO:0000259" key="12">
    <source>
        <dbReference type="Pfam" id="PF00361"/>
    </source>
</evidence>
<feature type="transmembrane region" description="Helical" evidence="11">
    <location>
        <begin position="412"/>
        <end position="434"/>
    </location>
</feature>
<evidence type="ECO:0000256" key="9">
    <source>
        <dbReference type="RuleBase" id="RU000320"/>
    </source>
</evidence>
<keyword evidence="5 9" id="KW-0812">Transmembrane</keyword>
<feature type="transmembrane region" description="Helical" evidence="11">
    <location>
        <begin position="74"/>
        <end position="98"/>
    </location>
</feature>